<evidence type="ECO:0000256" key="5">
    <source>
        <dbReference type="SAM" id="MobiDB-lite"/>
    </source>
</evidence>
<evidence type="ECO:0000256" key="1">
    <source>
        <dbReference type="ARBA" id="ARBA00004141"/>
    </source>
</evidence>
<dbReference type="SUPFAM" id="SSF144091">
    <property type="entry name" value="Rhomboid-like"/>
    <property type="match status" value="1"/>
</dbReference>
<keyword evidence="2 6" id="KW-0812">Transmembrane</keyword>
<dbReference type="Proteomes" id="UP000238949">
    <property type="component" value="Unassembled WGS sequence"/>
</dbReference>
<dbReference type="GO" id="GO:0004252">
    <property type="term" value="F:serine-type endopeptidase activity"/>
    <property type="evidence" value="ECO:0007669"/>
    <property type="project" value="InterPro"/>
</dbReference>
<dbReference type="GO" id="GO:0006508">
    <property type="term" value="P:proteolysis"/>
    <property type="evidence" value="ECO:0007669"/>
    <property type="project" value="UniProtKB-KW"/>
</dbReference>
<dbReference type="Gene3D" id="1.20.1540.10">
    <property type="entry name" value="Rhomboid-like"/>
    <property type="match status" value="1"/>
</dbReference>
<comment type="subcellular location">
    <subcellularLocation>
        <location evidence="1">Membrane</location>
        <topology evidence="1">Multi-pass membrane protein</topology>
    </subcellularLocation>
</comment>
<feature type="transmembrane region" description="Helical" evidence="6">
    <location>
        <begin position="67"/>
        <end position="85"/>
    </location>
</feature>
<comment type="caution">
    <text evidence="8">The sequence shown here is derived from an EMBL/GenBank/DDBJ whole genome shotgun (WGS) entry which is preliminary data.</text>
</comment>
<dbReference type="RefSeq" id="WP_105933205.1">
    <property type="nucleotide sequence ID" value="NZ_PVNP01000016.1"/>
</dbReference>
<sequence length="256" mass="28730">MNQAKSNYALSSAILPVVIAVALLWVIQSAGVLFELPLNVLGVIPHDWSRLYGVVTSALVHGSYEHLFNNTLPLIVLGAMLRYGYPNSRLKVLIFAWVGSGLGVWLFGRESVHLGASGVSHGLFFFLFTVSLLRKDKRSVALMMIAFFMYGGMIMSIFPRDPGISYEAHFFGALGGVVAALIFWRHDPKLAEKHYQWQDEVPERDDPVIGDLWRQARYPEGPAEPAKSDADPEYRDRTGHDGAHHNIDRHGHHRYH</sequence>
<feature type="transmembrane region" description="Helical" evidence="6">
    <location>
        <begin position="164"/>
        <end position="184"/>
    </location>
</feature>
<evidence type="ECO:0000256" key="2">
    <source>
        <dbReference type="ARBA" id="ARBA00022692"/>
    </source>
</evidence>
<feature type="transmembrane region" description="Helical" evidence="6">
    <location>
        <begin position="92"/>
        <end position="108"/>
    </location>
</feature>
<evidence type="ECO:0000256" key="4">
    <source>
        <dbReference type="ARBA" id="ARBA00023136"/>
    </source>
</evidence>
<feature type="transmembrane region" description="Helical" evidence="6">
    <location>
        <begin position="140"/>
        <end position="158"/>
    </location>
</feature>
<feature type="region of interest" description="Disordered" evidence="5">
    <location>
        <begin position="218"/>
        <end position="256"/>
    </location>
</feature>
<keyword evidence="8" id="KW-0378">Hydrolase</keyword>
<evidence type="ECO:0000313" key="9">
    <source>
        <dbReference type="Proteomes" id="UP000238949"/>
    </source>
</evidence>
<dbReference type="PANTHER" id="PTHR43066">
    <property type="entry name" value="RHOMBOID-RELATED PROTEIN"/>
    <property type="match status" value="1"/>
</dbReference>
<dbReference type="GO" id="GO:0016020">
    <property type="term" value="C:membrane"/>
    <property type="evidence" value="ECO:0007669"/>
    <property type="project" value="UniProtKB-SubCell"/>
</dbReference>
<proteinExistence type="predicted"/>
<accession>A0A2S9VF80</accession>
<dbReference type="InterPro" id="IPR035952">
    <property type="entry name" value="Rhomboid-like_sf"/>
</dbReference>
<organism evidence="8 9">
    <name type="scientific">Alteromonas alba</name>
    <dbReference type="NCBI Taxonomy" id="2079529"/>
    <lineage>
        <taxon>Bacteria</taxon>
        <taxon>Pseudomonadati</taxon>
        <taxon>Pseudomonadota</taxon>
        <taxon>Gammaproteobacteria</taxon>
        <taxon>Alteromonadales</taxon>
        <taxon>Alteromonadaceae</taxon>
        <taxon>Alteromonas/Salinimonas group</taxon>
        <taxon>Alteromonas</taxon>
    </lineage>
</organism>
<feature type="transmembrane region" description="Helical" evidence="6">
    <location>
        <begin position="7"/>
        <end position="27"/>
    </location>
</feature>
<keyword evidence="3 6" id="KW-1133">Transmembrane helix</keyword>
<keyword evidence="9" id="KW-1185">Reference proteome</keyword>
<keyword evidence="4 6" id="KW-0472">Membrane</keyword>
<reference evidence="9" key="1">
    <citation type="journal article" date="2020" name="Int. J. Syst. Evol. Microbiol.">
        <title>Alteromonas alba sp. nov., a marine bacterium isolated from the seawater of the West Pacific Ocean.</title>
        <authorList>
            <person name="Sun C."/>
            <person name="Wu Y.-H."/>
            <person name="Xamxidin M."/>
            <person name="Cheng H."/>
            <person name="Xu X.-W."/>
        </authorList>
    </citation>
    <scope>NUCLEOTIDE SEQUENCE [LARGE SCALE GENOMIC DNA]</scope>
    <source>
        <strain evidence="9">190</strain>
    </source>
</reference>
<feature type="compositionally biased region" description="Basic and acidic residues" evidence="5">
    <location>
        <begin position="226"/>
        <end position="249"/>
    </location>
</feature>
<dbReference type="AlphaFoldDB" id="A0A2S9VF80"/>
<keyword evidence="8" id="KW-0645">Protease</keyword>
<dbReference type="InterPro" id="IPR022764">
    <property type="entry name" value="Peptidase_S54_rhomboid_dom"/>
</dbReference>
<dbReference type="Pfam" id="PF01694">
    <property type="entry name" value="Rhomboid"/>
    <property type="match status" value="1"/>
</dbReference>
<feature type="transmembrane region" description="Helical" evidence="6">
    <location>
        <begin position="114"/>
        <end position="133"/>
    </location>
</feature>
<dbReference type="PANTHER" id="PTHR43066:SF11">
    <property type="entry name" value="PEPTIDASE S54 RHOMBOID DOMAIN-CONTAINING PROTEIN"/>
    <property type="match status" value="1"/>
</dbReference>
<feature type="domain" description="Peptidase S54 rhomboid" evidence="7">
    <location>
        <begin position="50"/>
        <end position="185"/>
    </location>
</feature>
<evidence type="ECO:0000256" key="3">
    <source>
        <dbReference type="ARBA" id="ARBA00022989"/>
    </source>
</evidence>
<evidence type="ECO:0000256" key="6">
    <source>
        <dbReference type="SAM" id="Phobius"/>
    </source>
</evidence>
<evidence type="ECO:0000259" key="7">
    <source>
        <dbReference type="Pfam" id="PF01694"/>
    </source>
</evidence>
<gene>
    <name evidence="8" type="ORF">C6Y40_02630</name>
</gene>
<dbReference type="OrthoDB" id="465874at2"/>
<evidence type="ECO:0000313" key="8">
    <source>
        <dbReference type="EMBL" id="PRO75117.1"/>
    </source>
</evidence>
<name>A0A2S9VF80_9ALTE</name>
<protein>
    <submittedName>
        <fullName evidence="8">Rhomboid family intramembrane serine protease</fullName>
    </submittedName>
</protein>
<dbReference type="EMBL" id="PVNP01000016">
    <property type="protein sequence ID" value="PRO75117.1"/>
    <property type="molecule type" value="Genomic_DNA"/>
</dbReference>